<evidence type="ECO:0000256" key="3">
    <source>
        <dbReference type="ARBA" id="ARBA00022833"/>
    </source>
</evidence>
<dbReference type="GO" id="GO:0008168">
    <property type="term" value="F:methyltransferase activity"/>
    <property type="evidence" value="ECO:0007669"/>
    <property type="project" value="UniProtKB-KW"/>
</dbReference>
<keyword evidence="5" id="KW-0808">Transferase</keyword>
<dbReference type="PANTHER" id="PTHR30519">
    <property type="entry name" value="5-METHYLTETRAHYDROPTEROYLTRIGLUTAMATE--HOMOCYSTEINE METHYLTRANSFERASE"/>
    <property type="match status" value="1"/>
</dbReference>
<dbReference type="SUPFAM" id="SSF51726">
    <property type="entry name" value="UROD/MetE-like"/>
    <property type="match status" value="1"/>
</dbReference>
<dbReference type="GO" id="GO:0032259">
    <property type="term" value="P:methylation"/>
    <property type="evidence" value="ECO:0007669"/>
    <property type="project" value="UniProtKB-KW"/>
</dbReference>
<dbReference type="InterPro" id="IPR002629">
    <property type="entry name" value="Met_Synth_C/arc"/>
</dbReference>
<dbReference type="Gene3D" id="3.20.20.210">
    <property type="match status" value="1"/>
</dbReference>
<evidence type="ECO:0000259" key="4">
    <source>
        <dbReference type="Pfam" id="PF01717"/>
    </source>
</evidence>
<evidence type="ECO:0000256" key="1">
    <source>
        <dbReference type="ARBA" id="ARBA00001947"/>
    </source>
</evidence>
<organism evidence="5 6">
    <name type="scientific">Facklamia lactis</name>
    <dbReference type="NCBI Taxonomy" id="2749967"/>
    <lineage>
        <taxon>Bacteria</taxon>
        <taxon>Bacillati</taxon>
        <taxon>Bacillota</taxon>
        <taxon>Bacilli</taxon>
        <taxon>Lactobacillales</taxon>
        <taxon>Aerococcaceae</taxon>
        <taxon>Facklamia</taxon>
    </lineage>
</organism>
<reference evidence="5 6" key="1">
    <citation type="submission" date="2020-07" db="EMBL/GenBank/DDBJ databases">
        <title>Facklamia lactis sp. nov., isolated from raw milk.</title>
        <authorList>
            <person name="Doll E.V."/>
            <person name="Huptas C."/>
            <person name="Staib L."/>
            <person name="Wenning M."/>
            <person name="Scherer S."/>
        </authorList>
    </citation>
    <scope>NUCLEOTIDE SEQUENCE [LARGE SCALE GENOMIC DNA]</scope>
    <source>
        <strain evidence="5 6">DSM 111018</strain>
    </source>
</reference>
<accession>A0ABS0LS29</accession>
<keyword evidence="3" id="KW-0862">Zinc</keyword>
<evidence type="ECO:0000313" key="5">
    <source>
        <dbReference type="EMBL" id="MBG9986965.1"/>
    </source>
</evidence>
<name>A0ABS0LS29_9LACT</name>
<sequence>METTFKPFATTLIGSMPRSPQLLAAKEACQETGDCDHYHKLVHDESKAVMDLFDRVGIDIVVSGEISRDNYMSYVADQVDGIKLYSTDEINELLGHNDEYVQSLEEMDAADNSMNSPVCVAKIDTQADLNMTEHQLIKSLTDKPYKVTLPSPYLLTRSMWVEGISDSAYDGRRQLGQDIVALLKNEIHRLYDNGARVIQIDEPILSEVVFQRAEGDTSFY</sequence>
<keyword evidence="6" id="KW-1185">Reference proteome</keyword>
<evidence type="ECO:0000256" key="2">
    <source>
        <dbReference type="ARBA" id="ARBA00022723"/>
    </source>
</evidence>
<dbReference type="Pfam" id="PF01717">
    <property type="entry name" value="Meth_synt_2"/>
    <property type="match status" value="1"/>
</dbReference>
<dbReference type="InterPro" id="IPR038071">
    <property type="entry name" value="UROD/MetE-like_sf"/>
</dbReference>
<comment type="cofactor">
    <cofactor evidence="1">
        <name>Zn(2+)</name>
        <dbReference type="ChEBI" id="CHEBI:29105"/>
    </cofactor>
</comment>
<keyword evidence="5" id="KW-0489">Methyltransferase</keyword>
<comment type="caution">
    <text evidence="5">The sequence shown here is derived from an EMBL/GenBank/DDBJ whole genome shotgun (WGS) entry which is preliminary data.</text>
</comment>
<keyword evidence="2" id="KW-0479">Metal-binding</keyword>
<feature type="domain" description="Cobalamin-independent methionine synthase MetE C-terminal/archaeal" evidence="4">
    <location>
        <begin position="8"/>
        <end position="213"/>
    </location>
</feature>
<evidence type="ECO:0000313" key="6">
    <source>
        <dbReference type="Proteomes" id="UP000721415"/>
    </source>
</evidence>
<dbReference type="EMBL" id="JACBXQ010000005">
    <property type="protein sequence ID" value="MBG9986965.1"/>
    <property type="molecule type" value="Genomic_DNA"/>
</dbReference>
<dbReference type="Proteomes" id="UP000721415">
    <property type="component" value="Unassembled WGS sequence"/>
</dbReference>
<protein>
    <submittedName>
        <fullName evidence="5">5-methyltetrahydropteroyltriglutamate--homocysteine methyltransferase</fullName>
    </submittedName>
</protein>
<gene>
    <name evidence="5" type="ORF">HZY91_08695</name>
</gene>
<proteinExistence type="predicted"/>